<comment type="similarity">
    <text evidence="1">Belongs to the Mo25 family.</text>
</comment>
<evidence type="ECO:0000313" key="4">
    <source>
        <dbReference type="Proteomes" id="UP001642464"/>
    </source>
</evidence>
<dbReference type="Gene3D" id="1.25.10.10">
    <property type="entry name" value="Leucine-rich Repeat Variant"/>
    <property type="match status" value="1"/>
</dbReference>
<feature type="non-terminal residue" evidence="3">
    <location>
        <position position="1"/>
    </location>
</feature>
<dbReference type="Proteomes" id="UP001642464">
    <property type="component" value="Unassembled WGS sequence"/>
</dbReference>
<gene>
    <name evidence="3" type="ORF">SCF082_LOCUS2359</name>
</gene>
<evidence type="ECO:0000256" key="1">
    <source>
        <dbReference type="ARBA" id="ARBA00011012"/>
    </source>
</evidence>
<feature type="compositionally biased region" description="Low complexity" evidence="2">
    <location>
        <begin position="373"/>
        <end position="387"/>
    </location>
</feature>
<organism evidence="3 4">
    <name type="scientific">Durusdinium trenchii</name>
    <dbReference type="NCBI Taxonomy" id="1381693"/>
    <lineage>
        <taxon>Eukaryota</taxon>
        <taxon>Sar</taxon>
        <taxon>Alveolata</taxon>
        <taxon>Dinophyceae</taxon>
        <taxon>Suessiales</taxon>
        <taxon>Symbiodiniaceae</taxon>
        <taxon>Durusdinium</taxon>
    </lineage>
</organism>
<reference evidence="3 4" key="1">
    <citation type="submission" date="2024-02" db="EMBL/GenBank/DDBJ databases">
        <authorList>
            <person name="Chen Y."/>
            <person name="Shah S."/>
            <person name="Dougan E. K."/>
            <person name="Thang M."/>
            <person name="Chan C."/>
        </authorList>
    </citation>
    <scope>NUCLEOTIDE SEQUENCE [LARGE SCALE GENOMIC DNA]</scope>
</reference>
<proteinExistence type="inferred from homology"/>
<comment type="caution">
    <text evidence="3">The sequence shown here is derived from an EMBL/GenBank/DDBJ whole genome shotgun (WGS) entry which is preliminary data.</text>
</comment>
<dbReference type="PANTHER" id="PTHR10182">
    <property type="entry name" value="CALCIUM-BINDING PROTEIN 39-RELATED"/>
    <property type="match status" value="1"/>
</dbReference>
<dbReference type="InterPro" id="IPR013878">
    <property type="entry name" value="Mo25"/>
</dbReference>
<accession>A0ABP0HKN0</accession>
<sequence>EAARRREKPRTMAFIFKKKKTPKQLTEGLIEAMRSVSVILTKPLEPGTLPPLSATTTQATFTADDNAGLEVMQKRLEEVRTMMCGDTDNQPKKEDSVALAQNLREQGVPLTLIQNLGVLPFDTRNDAVHVLSYMIQGDLGSFASKYLRQRSRQVVRLLVDLFADPGIALHCGSLLRDCLMYEYMAAEFLEESCWVYDKFFSQYLCCESFDISSDAFATFRASLTNAKAKPLVLPFLMANYDHFFDEYNKLLVSDQYVTQRQSLKLLGELLLDRQNYNVMIRYIGDKGNLKVIMNLMRVKSPAIQMDAFHVFKVFVVNPRKTEPVAQILSKNREKIIPYLHTLHADTSDQQFIEERNLLIGTLSKMKVASPAATQAPAAASTPSAAPVDQPPAPADGAESDAQAPPQPVPDSGEATEKAPSEQLEPDSAEGAHRLSSQPELDLQLSSFMPGVAFFLMSTNKRASRCFRLFFSARLSEIVPTAGHARRSATKD</sequence>
<evidence type="ECO:0000313" key="3">
    <source>
        <dbReference type="EMBL" id="CAK8990732.1"/>
    </source>
</evidence>
<feature type="region of interest" description="Disordered" evidence="2">
    <location>
        <begin position="373"/>
        <end position="437"/>
    </location>
</feature>
<dbReference type="SUPFAM" id="SSF48371">
    <property type="entry name" value="ARM repeat"/>
    <property type="match status" value="1"/>
</dbReference>
<keyword evidence="4" id="KW-1185">Reference proteome</keyword>
<name>A0ABP0HKN0_9DINO</name>
<dbReference type="EMBL" id="CAXAMM010001143">
    <property type="protein sequence ID" value="CAK8990732.1"/>
    <property type="molecule type" value="Genomic_DNA"/>
</dbReference>
<dbReference type="Pfam" id="PF08569">
    <property type="entry name" value="Mo25"/>
    <property type="match status" value="1"/>
</dbReference>
<protein>
    <submittedName>
        <fullName evidence="3">Calcium-binding protein 39-like (MO25beta) (Mo25-like protein)</fullName>
    </submittedName>
</protein>
<dbReference type="InterPro" id="IPR016024">
    <property type="entry name" value="ARM-type_fold"/>
</dbReference>
<dbReference type="InterPro" id="IPR011989">
    <property type="entry name" value="ARM-like"/>
</dbReference>
<dbReference type="PANTHER" id="PTHR10182:SF3">
    <property type="entry name" value="PROTEIN MO25"/>
    <property type="match status" value="1"/>
</dbReference>
<evidence type="ECO:0000256" key="2">
    <source>
        <dbReference type="SAM" id="MobiDB-lite"/>
    </source>
</evidence>